<reference evidence="1 2" key="1">
    <citation type="submission" date="2019-01" db="EMBL/GenBank/DDBJ databases">
        <title>Nuclear Genome Assembly of the Microalgal Biofuel strain Nannochloropsis salina CCMP1776.</title>
        <authorList>
            <person name="Hovde B."/>
        </authorList>
    </citation>
    <scope>NUCLEOTIDE SEQUENCE [LARGE SCALE GENOMIC DNA]</scope>
    <source>
        <strain evidence="1 2">CCMP1776</strain>
    </source>
</reference>
<protein>
    <recommendedName>
        <fullName evidence="3">Mitochondrial import inner membrane translocase subunit TIM22</fullName>
    </recommendedName>
</protein>
<organism evidence="1 2">
    <name type="scientific">Nannochloropsis salina CCMP1776</name>
    <dbReference type="NCBI Taxonomy" id="1027361"/>
    <lineage>
        <taxon>Eukaryota</taxon>
        <taxon>Sar</taxon>
        <taxon>Stramenopiles</taxon>
        <taxon>Ochrophyta</taxon>
        <taxon>Eustigmatophyceae</taxon>
        <taxon>Eustigmatales</taxon>
        <taxon>Monodopsidaceae</taxon>
        <taxon>Microchloropsis</taxon>
        <taxon>Microchloropsis salina</taxon>
    </lineage>
</organism>
<proteinExistence type="predicted"/>
<dbReference type="OrthoDB" id="10272937at2759"/>
<gene>
    <name evidence="1" type="ORF">NSK_006462</name>
</gene>
<sequence length="129" mass="13200">MGNDDGFFSRTLEGAMTGASVGAVAGTMSGFWNSAGIRFNREQVARQVLPTIYRNLGYLAGVGASYRAGEALMETWTGKEGAVVNTAFGGAVSGAFIGFRSGHPTVMVATAGACALGCVAIHLNGNKFA</sequence>
<dbReference type="Pfam" id="PF02466">
    <property type="entry name" value="Tim17"/>
    <property type="match status" value="1"/>
</dbReference>
<evidence type="ECO:0000313" key="2">
    <source>
        <dbReference type="Proteomes" id="UP000355283"/>
    </source>
</evidence>
<comment type="caution">
    <text evidence="1">The sequence shown here is derived from an EMBL/GenBank/DDBJ whole genome shotgun (WGS) entry which is preliminary data.</text>
</comment>
<evidence type="ECO:0000313" key="1">
    <source>
        <dbReference type="EMBL" id="TFJ82133.1"/>
    </source>
</evidence>
<accession>A0A4D9CX63</accession>
<dbReference type="EMBL" id="SDOX01000119">
    <property type="protein sequence ID" value="TFJ82133.1"/>
    <property type="molecule type" value="Genomic_DNA"/>
</dbReference>
<name>A0A4D9CX63_9STRA</name>
<dbReference type="AlphaFoldDB" id="A0A4D9CX63"/>
<evidence type="ECO:0008006" key="3">
    <source>
        <dbReference type="Google" id="ProtNLM"/>
    </source>
</evidence>
<dbReference type="Proteomes" id="UP000355283">
    <property type="component" value="Unassembled WGS sequence"/>
</dbReference>
<keyword evidence="2" id="KW-1185">Reference proteome</keyword>